<dbReference type="AlphaFoldDB" id="A0A846QHC0"/>
<dbReference type="SUPFAM" id="SSF111369">
    <property type="entry name" value="HlyD-like secretion proteins"/>
    <property type="match status" value="1"/>
</dbReference>
<dbReference type="Gene3D" id="1.10.287.470">
    <property type="entry name" value="Helix hairpin bin"/>
    <property type="match status" value="1"/>
</dbReference>
<dbReference type="InterPro" id="IPR006143">
    <property type="entry name" value="RND_pump_MFP"/>
</dbReference>
<dbReference type="Gene3D" id="2.40.420.20">
    <property type="match status" value="1"/>
</dbReference>
<dbReference type="Pfam" id="PF25973">
    <property type="entry name" value="BSH_CzcB"/>
    <property type="match status" value="1"/>
</dbReference>
<dbReference type="NCBIfam" id="TIGR01730">
    <property type="entry name" value="RND_mfp"/>
    <property type="match status" value="1"/>
</dbReference>
<name>A0A846QHC0_9BACT</name>
<dbReference type="RefSeq" id="WP_167939536.1">
    <property type="nucleotide sequence ID" value="NZ_JAATJA010000001.1"/>
</dbReference>
<dbReference type="EMBL" id="JAATJA010000001">
    <property type="protein sequence ID" value="NJB66397.1"/>
    <property type="molecule type" value="Genomic_DNA"/>
</dbReference>
<feature type="domain" description="CzcB-like barrel-sandwich hybrid" evidence="5">
    <location>
        <begin position="59"/>
        <end position="199"/>
    </location>
</feature>
<protein>
    <submittedName>
        <fullName evidence="6">Multidrug efflux system membrane fusion protein</fullName>
    </submittedName>
</protein>
<dbReference type="PANTHER" id="PTHR30469">
    <property type="entry name" value="MULTIDRUG RESISTANCE PROTEIN MDTA"/>
    <property type="match status" value="1"/>
</dbReference>
<keyword evidence="2" id="KW-0175">Coiled coil</keyword>
<organism evidence="6 7">
    <name type="scientific">Desulfobaculum xiamenense</name>
    <dbReference type="NCBI Taxonomy" id="995050"/>
    <lineage>
        <taxon>Bacteria</taxon>
        <taxon>Pseudomonadati</taxon>
        <taxon>Thermodesulfobacteriota</taxon>
        <taxon>Desulfovibrionia</taxon>
        <taxon>Desulfovibrionales</taxon>
        <taxon>Desulfovibrionaceae</taxon>
        <taxon>Desulfobaculum</taxon>
    </lineage>
</organism>
<feature type="coiled-coil region" evidence="2">
    <location>
        <begin position="99"/>
        <end position="164"/>
    </location>
</feature>
<dbReference type="GO" id="GO:0015562">
    <property type="term" value="F:efflux transmembrane transporter activity"/>
    <property type="evidence" value="ECO:0007669"/>
    <property type="project" value="TreeGrafter"/>
</dbReference>
<comment type="similarity">
    <text evidence="1">Belongs to the membrane fusion protein (MFP) (TC 8.A.1) family.</text>
</comment>
<evidence type="ECO:0000259" key="5">
    <source>
        <dbReference type="Pfam" id="PF25973"/>
    </source>
</evidence>
<dbReference type="Pfam" id="PF25954">
    <property type="entry name" value="Beta-barrel_RND_2"/>
    <property type="match status" value="1"/>
</dbReference>
<evidence type="ECO:0000256" key="1">
    <source>
        <dbReference type="ARBA" id="ARBA00009477"/>
    </source>
</evidence>
<keyword evidence="3" id="KW-0732">Signal</keyword>
<evidence type="ECO:0000256" key="2">
    <source>
        <dbReference type="SAM" id="Coils"/>
    </source>
</evidence>
<feature type="domain" description="CusB-like beta-barrel" evidence="4">
    <location>
        <begin position="206"/>
        <end position="271"/>
    </location>
</feature>
<feature type="signal peptide" evidence="3">
    <location>
        <begin position="1"/>
        <end position="27"/>
    </location>
</feature>
<reference evidence="6 7" key="1">
    <citation type="submission" date="2020-03" db="EMBL/GenBank/DDBJ databases">
        <title>Genomic Encyclopedia of Type Strains, Phase IV (KMG-IV): sequencing the most valuable type-strain genomes for metagenomic binning, comparative biology and taxonomic classification.</title>
        <authorList>
            <person name="Goeker M."/>
        </authorList>
    </citation>
    <scope>NUCLEOTIDE SEQUENCE [LARGE SCALE GENOMIC DNA]</scope>
    <source>
        <strain evidence="6 7">DSM 24233</strain>
    </source>
</reference>
<dbReference type="Proteomes" id="UP000580856">
    <property type="component" value="Unassembled WGS sequence"/>
</dbReference>
<dbReference type="Gene3D" id="2.40.50.100">
    <property type="match status" value="1"/>
</dbReference>
<accession>A0A846QHC0</accession>
<sequence length="351" mass="37434">MIQILRATLLPLLATLALLLSPPTAHAEKPAAIVKTSTIGQGTIQAAATFTGSTQFHRQANLASELSGLVEKVFVDEGDTVKAGEALACLNTELLDCSIAAARAALAEQKAVLDNARIDLERKKNLIDGSVISRDEYDSAFYAERTASARYATLEAELESLLTQRRKACVTAKFDGVVLVRHVQEGEWITPSSALFTVAAAKEVEVRVHVPQRHLPALRKGAQVTVAILGEEQEGTIRAIVPDGDPKTRTIPVIIRLRDRGTAAGLEASVTMTVGETKTALIAPRQALVRHANGDGYSVFTIRDGKAWAVPVRVEGYAGDMVGFSSDALKAGAPIVTSGNERLRSGQPVVR</sequence>
<dbReference type="Gene3D" id="2.40.30.170">
    <property type="match status" value="1"/>
</dbReference>
<proteinExistence type="inferred from homology"/>
<gene>
    <name evidence="6" type="ORF">GGQ74_000037</name>
</gene>
<dbReference type="InterPro" id="IPR058647">
    <property type="entry name" value="BSH_CzcB-like"/>
</dbReference>
<keyword evidence="7" id="KW-1185">Reference proteome</keyword>
<evidence type="ECO:0000259" key="4">
    <source>
        <dbReference type="Pfam" id="PF25954"/>
    </source>
</evidence>
<evidence type="ECO:0000313" key="6">
    <source>
        <dbReference type="EMBL" id="NJB66397.1"/>
    </source>
</evidence>
<evidence type="ECO:0000256" key="3">
    <source>
        <dbReference type="SAM" id="SignalP"/>
    </source>
</evidence>
<dbReference type="InterPro" id="IPR058792">
    <property type="entry name" value="Beta-barrel_RND_2"/>
</dbReference>
<evidence type="ECO:0000313" key="7">
    <source>
        <dbReference type="Proteomes" id="UP000580856"/>
    </source>
</evidence>
<dbReference type="PANTHER" id="PTHR30469:SF38">
    <property type="entry name" value="HLYD FAMILY SECRETION PROTEIN"/>
    <property type="match status" value="1"/>
</dbReference>
<dbReference type="GO" id="GO:1990281">
    <property type="term" value="C:efflux pump complex"/>
    <property type="evidence" value="ECO:0007669"/>
    <property type="project" value="TreeGrafter"/>
</dbReference>
<feature type="chain" id="PRO_5033029518" evidence="3">
    <location>
        <begin position="28"/>
        <end position="351"/>
    </location>
</feature>
<comment type="caution">
    <text evidence="6">The sequence shown here is derived from an EMBL/GenBank/DDBJ whole genome shotgun (WGS) entry which is preliminary data.</text>
</comment>